<dbReference type="PANTHER" id="PTHR42850:SF4">
    <property type="entry name" value="ZINC-DEPENDENT ENDOPOLYPHOSPHATASE"/>
    <property type="match status" value="1"/>
</dbReference>
<gene>
    <name evidence="2" type="ORF">DEIGR_400012</name>
</gene>
<dbReference type="Proteomes" id="UP000056209">
    <property type="component" value="Unassembled WGS sequence"/>
</dbReference>
<dbReference type="InterPro" id="IPR050126">
    <property type="entry name" value="Ap4A_hydrolase"/>
</dbReference>
<dbReference type="SUPFAM" id="SSF56300">
    <property type="entry name" value="Metallo-dependent phosphatases"/>
    <property type="match status" value="1"/>
</dbReference>
<dbReference type="GO" id="GO:0016791">
    <property type="term" value="F:phosphatase activity"/>
    <property type="evidence" value="ECO:0007669"/>
    <property type="project" value="TreeGrafter"/>
</dbReference>
<dbReference type="InterPro" id="IPR004843">
    <property type="entry name" value="Calcineurin-like_PHP"/>
</dbReference>
<reference evidence="3" key="1">
    <citation type="submission" date="2015-11" db="EMBL/GenBank/DDBJ databases">
        <title>Draft Genome Sequence of the Radioresistant Bacterium Deinococcus grandis, Isolated from Freshwater Fish in Japan.</title>
        <authorList>
            <person name="Satoh K."/>
            <person name="Onodera T."/>
            <person name="Omoso K."/>
            <person name="Takeda-Yano K."/>
            <person name="Katayama T."/>
            <person name="Oono Y."/>
            <person name="Narumi I."/>
        </authorList>
    </citation>
    <scope>NUCLEOTIDE SEQUENCE [LARGE SCALE GENOMIC DNA]</scope>
    <source>
        <strain evidence="3">ATCC 43672</strain>
    </source>
</reference>
<keyword evidence="2" id="KW-0378">Hydrolase</keyword>
<accession>A0A117DPR5</accession>
<dbReference type="GO" id="GO:0110154">
    <property type="term" value="P:RNA decapping"/>
    <property type="evidence" value="ECO:0007669"/>
    <property type="project" value="TreeGrafter"/>
</dbReference>
<evidence type="ECO:0000313" key="2">
    <source>
        <dbReference type="EMBL" id="GAQ23879.1"/>
    </source>
</evidence>
<dbReference type="GO" id="GO:0008803">
    <property type="term" value="F:bis(5'-nucleosyl)-tetraphosphatase (symmetrical) activity"/>
    <property type="evidence" value="ECO:0007669"/>
    <property type="project" value="TreeGrafter"/>
</dbReference>
<dbReference type="Pfam" id="PF00149">
    <property type="entry name" value="Metallophos"/>
    <property type="match status" value="1"/>
</dbReference>
<keyword evidence="3" id="KW-1185">Reference proteome</keyword>
<dbReference type="AlphaFoldDB" id="A0A117DPR5"/>
<dbReference type="RefSeq" id="WP_058980008.1">
    <property type="nucleotide sequence ID" value="NZ_BCMS01000006.1"/>
</dbReference>
<organism evidence="2 3">
    <name type="scientific">Deinococcus grandis</name>
    <dbReference type="NCBI Taxonomy" id="57498"/>
    <lineage>
        <taxon>Bacteria</taxon>
        <taxon>Thermotogati</taxon>
        <taxon>Deinococcota</taxon>
        <taxon>Deinococci</taxon>
        <taxon>Deinococcales</taxon>
        <taxon>Deinococcaceae</taxon>
        <taxon>Deinococcus</taxon>
    </lineage>
</organism>
<dbReference type="PANTHER" id="PTHR42850">
    <property type="entry name" value="METALLOPHOSPHOESTERASE"/>
    <property type="match status" value="1"/>
</dbReference>
<sequence length="236" mass="25429">MTHPEPARTDVSAPAPLTAPIAIGDVHGCLVELDELLEQLPPDRHLVFLGDYVDRGPDSRGVLARVRALVEAGRATALLGNHDEMMINSLLNADEGAREIWLRNGGQATLDNYTSEAEAAQDALWMQEHLHPHVTIGPVLFSHAMRPDPTGQDVHAHLWGRPNTADTPFYPLPEGVTHSVHGHTPMMYGPTCLQPNDGTVAVFIDTGCVFGRTLTAIDTATWAALSVPARPATPTP</sequence>
<dbReference type="EMBL" id="BCMS01000006">
    <property type="protein sequence ID" value="GAQ23879.1"/>
    <property type="molecule type" value="Genomic_DNA"/>
</dbReference>
<name>A0A117DPR5_9DEIO</name>
<dbReference type="OrthoDB" id="384253at2"/>
<dbReference type="CDD" id="cd00144">
    <property type="entry name" value="MPP_PPP_family"/>
    <property type="match status" value="1"/>
</dbReference>
<evidence type="ECO:0000259" key="1">
    <source>
        <dbReference type="Pfam" id="PF00149"/>
    </source>
</evidence>
<feature type="domain" description="Calcineurin-like phosphoesterase" evidence="1">
    <location>
        <begin position="22"/>
        <end position="185"/>
    </location>
</feature>
<proteinExistence type="predicted"/>
<protein>
    <submittedName>
        <fullName evidence="2">Putative phosphohydrolase</fullName>
    </submittedName>
</protein>
<comment type="caution">
    <text evidence="2">The sequence shown here is derived from an EMBL/GenBank/DDBJ whole genome shotgun (WGS) entry which is preliminary data.</text>
</comment>
<dbReference type="Gene3D" id="3.60.21.10">
    <property type="match status" value="1"/>
</dbReference>
<evidence type="ECO:0000313" key="3">
    <source>
        <dbReference type="Proteomes" id="UP000056209"/>
    </source>
</evidence>
<dbReference type="InterPro" id="IPR029052">
    <property type="entry name" value="Metallo-depent_PP-like"/>
</dbReference>
<dbReference type="GO" id="GO:0005737">
    <property type="term" value="C:cytoplasm"/>
    <property type="evidence" value="ECO:0007669"/>
    <property type="project" value="TreeGrafter"/>
</dbReference>